<dbReference type="KEGG" id="xla:108699280"/>
<evidence type="ECO:0000313" key="4">
    <source>
        <dbReference type="RefSeq" id="XP_018086757.1"/>
    </source>
</evidence>
<dbReference type="AlphaFoldDB" id="A0A8J0TJR0"/>
<dbReference type="Proteomes" id="UP000186698">
    <property type="component" value="Chromosome 8L"/>
</dbReference>
<keyword evidence="3" id="KW-1185">Reference proteome</keyword>
<evidence type="ECO:0000313" key="3">
    <source>
        <dbReference type="Proteomes" id="UP000186698"/>
    </source>
</evidence>
<dbReference type="OrthoDB" id="9906141at2759"/>
<dbReference type="PANTHER" id="PTHR35076:SF1">
    <property type="entry name" value="TUBULIN EPSILON AND DELTA COMPLEX PROTEIN 1"/>
    <property type="match status" value="1"/>
</dbReference>
<dbReference type="RefSeq" id="XP_018086757.1">
    <property type="nucleotide sequence ID" value="XM_018231268.2"/>
</dbReference>
<name>A0A8J0TJR0_XENLA</name>
<evidence type="ECO:0000256" key="1">
    <source>
        <dbReference type="SAM" id="Coils"/>
    </source>
</evidence>
<dbReference type="PANTHER" id="PTHR35076">
    <property type="entry name" value="TUBULIN EPSILON AND DELTA COMPLEX PROTEIN 1"/>
    <property type="match status" value="1"/>
</dbReference>
<dbReference type="InterPro" id="IPR027996">
    <property type="entry name" value="TEDC1_dom"/>
</dbReference>
<feature type="coiled-coil region" evidence="1">
    <location>
        <begin position="412"/>
        <end position="443"/>
    </location>
</feature>
<dbReference type="Pfam" id="PF14970">
    <property type="entry name" value="TEDC1"/>
    <property type="match status" value="1"/>
</dbReference>
<gene>
    <name evidence="4" type="primary">LOC108699280</name>
</gene>
<dbReference type="CTD" id="108699280"/>
<evidence type="ECO:0000259" key="2">
    <source>
        <dbReference type="Pfam" id="PF14970"/>
    </source>
</evidence>
<organism evidence="3 4">
    <name type="scientific">Xenopus laevis</name>
    <name type="common">African clawed frog</name>
    <dbReference type="NCBI Taxonomy" id="8355"/>
    <lineage>
        <taxon>Eukaryota</taxon>
        <taxon>Metazoa</taxon>
        <taxon>Chordata</taxon>
        <taxon>Craniata</taxon>
        <taxon>Vertebrata</taxon>
        <taxon>Euteleostomi</taxon>
        <taxon>Amphibia</taxon>
        <taxon>Batrachia</taxon>
        <taxon>Anura</taxon>
        <taxon>Pipoidea</taxon>
        <taxon>Pipidae</taxon>
        <taxon>Xenopodinae</taxon>
        <taxon>Xenopus</taxon>
        <taxon>Xenopus</taxon>
    </lineage>
</organism>
<dbReference type="GeneID" id="108699280"/>
<feature type="domain" description="Tubulin epsilon and delta complex protein 1" evidence="2">
    <location>
        <begin position="89"/>
        <end position="262"/>
    </location>
</feature>
<protein>
    <submittedName>
        <fullName evidence="4">Tubulin epsilon and delta complex protein 1 isoform X1</fullName>
    </submittedName>
</protein>
<keyword evidence="1" id="KW-0175">Coiled coil</keyword>
<sequence length="455" mass="53522">MKRGGSSQLREVLCALCRLVSGCGVGLNPETFRRAKFDRPETAPEFWNLLYCLLTKIYQVRYGSPVSINEPENLENRTSYVKTVLWHQGYGRSAFYHLPFDGSQGSRELLLAFSWLLLRMRPLERILQMNRVSVGDEISFCMCPGKEDLKENKDSESLDGREVDVRYLQWLNGKLSFCWRSLHAAHQEKCTLQHKIHSYTQGCHVDQSVSHLSVLETDLVRHPENYTKLLQLLQSENTNLEAYMEWKRLEPVYWQWMVSVLESTPENDQGLSMQDYKRNTTSLWSNNLNHDIDKLNSDLDQKARYLQELLERRRSSWNGQGSSWWWLAKLCMYRRHYRYARIKEIEKNVTEKELRLMFKKIKQEVQKNTEDLKSQRAQAKDLHGPYRLVFREASGTQSKNLYMRAFHATELVKELQKVCTKMEAELQKLQDECRCKLEEISEEFEGIICIPPAKG</sequence>
<accession>A0A8J0TJR0</accession>
<dbReference type="InterPro" id="IPR043535">
    <property type="entry name" value="TEDC1"/>
</dbReference>
<proteinExistence type="predicted"/>
<reference evidence="4" key="1">
    <citation type="submission" date="2025-08" db="UniProtKB">
        <authorList>
            <consortium name="RefSeq"/>
        </authorList>
    </citation>
    <scope>IDENTIFICATION</scope>
    <source>
        <strain evidence="4">J_2021</strain>
        <tissue evidence="4">Erythrocytes</tissue>
    </source>
</reference>